<keyword evidence="3" id="KW-1185">Reference proteome</keyword>
<gene>
    <name evidence="2" type="ORF">FBUS_03123</name>
</gene>
<organism evidence="2 3">
    <name type="scientific">Fasciolopsis buskii</name>
    <dbReference type="NCBI Taxonomy" id="27845"/>
    <lineage>
        <taxon>Eukaryota</taxon>
        <taxon>Metazoa</taxon>
        <taxon>Spiralia</taxon>
        <taxon>Lophotrochozoa</taxon>
        <taxon>Platyhelminthes</taxon>
        <taxon>Trematoda</taxon>
        <taxon>Digenea</taxon>
        <taxon>Plagiorchiida</taxon>
        <taxon>Echinostomata</taxon>
        <taxon>Echinostomatoidea</taxon>
        <taxon>Fasciolidae</taxon>
        <taxon>Fasciolopsis</taxon>
    </lineage>
</organism>
<reference evidence="2" key="1">
    <citation type="submission" date="2019-05" db="EMBL/GenBank/DDBJ databases">
        <title>Annotation for the trematode Fasciolopsis buski.</title>
        <authorList>
            <person name="Choi Y.-J."/>
        </authorList>
    </citation>
    <scope>NUCLEOTIDE SEQUENCE</scope>
    <source>
        <strain evidence="2">HT</strain>
        <tissue evidence="2">Whole worm</tissue>
    </source>
</reference>
<evidence type="ECO:0000256" key="1">
    <source>
        <dbReference type="SAM" id="MobiDB-lite"/>
    </source>
</evidence>
<protein>
    <submittedName>
        <fullName evidence="2">Uncharacterized protein</fullName>
    </submittedName>
</protein>
<feature type="region of interest" description="Disordered" evidence="1">
    <location>
        <begin position="1"/>
        <end position="40"/>
    </location>
</feature>
<dbReference type="EMBL" id="LUCM01001445">
    <property type="protein sequence ID" value="KAA0198876.1"/>
    <property type="molecule type" value="Genomic_DNA"/>
</dbReference>
<name>A0A8E0S8H5_9TREM</name>
<sequence length="132" mass="15174">MSEPAECETETQTRQRATEWKNGSMHSDSDYSRDEANKDALVQSDSLANSVRSNCHKVDNLAAGCTNLNKQLRASVLRKLMWRDLIEQTRMKLVEKIDQHLDDALTNLVALGEERDKNAHSFQWDSDYMEDK</sequence>
<evidence type="ECO:0000313" key="3">
    <source>
        <dbReference type="Proteomes" id="UP000728185"/>
    </source>
</evidence>
<dbReference type="AlphaFoldDB" id="A0A8E0S8H5"/>
<comment type="caution">
    <text evidence="2">The sequence shown here is derived from an EMBL/GenBank/DDBJ whole genome shotgun (WGS) entry which is preliminary data.</text>
</comment>
<proteinExistence type="predicted"/>
<dbReference type="Proteomes" id="UP000728185">
    <property type="component" value="Unassembled WGS sequence"/>
</dbReference>
<accession>A0A8E0S8H5</accession>
<dbReference type="OrthoDB" id="10503447at2759"/>
<evidence type="ECO:0000313" key="2">
    <source>
        <dbReference type="EMBL" id="KAA0198876.1"/>
    </source>
</evidence>
<feature type="compositionally biased region" description="Basic and acidic residues" evidence="1">
    <location>
        <begin position="27"/>
        <end position="38"/>
    </location>
</feature>